<organism evidence="2 4">
    <name type="scientific">Volvox reticuliferus</name>
    <dbReference type="NCBI Taxonomy" id="1737510"/>
    <lineage>
        <taxon>Eukaryota</taxon>
        <taxon>Viridiplantae</taxon>
        <taxon>Chlorophyta</taxon>
        <taxon>core chlorophytes</taxon>
        <taxon>Chlorophyceae</taxon>
        <taxon>CS clade</taxon>
        <taxon>Chlamydomonadales</taxon>
        <taxon>Volvocaceae</taxon>
        <taxon>Volvox</taxon>
    </lineage>
</organism>
<keyword evidence="4" id="KW-1185">Reference proteome</keyword>
<evidence type="ECO:0000313" key="4">
    <source>
        <dbReference type="Proteomes" id="UP000747110"/>
    </source>
</evidence>
<dbReference type="GO" id="GO:0005759">
    <property type="term" value="C:mitochondrial matrix"/>
    <property type="evidence" value="ECO:0007669"/>
    <property type="project" value="TreeGrafter"/>
</dbReference>
<name>A0A8J4C5N9_9CHLO</name>
<proteinExistence type="predicted"/>
<dbReference type="GO" id="GO:0044528">
    <property type="term" value="P:regulation of mitochondrial mRNA stability"/>
    <property type="evidence" value="ECO:0007669"/>
    <property type="project" value="TreeGrafter"/>
</dbReference>
<gene>
    <name evidence="2" type="ORF">Vretifemale_5064</name>
    <name evidence="3" type="ORF">Vretimale_7927</name>
</gene>
<feature type="compositionally biased region" description="Low complexity" evidence="1">
    <location>
        <begin position="45"/>
        <end position="64"/>
    </location>
</feature>
<dbReference type="Proteomes" id="UP000747110">
    <property type="component" value="Unassembled WGS sequence"/>
</dbReference>
<dbReference type="EMBL" id="BNCQ01000013">
    <property type="protein sequence ID" value="GIM03138.1"/>
    <property type="molecule type" value="Genomic_DNA"/>
</dbReference>
<dbReference type="GO" id="GO:0009507">
    <property type="term" value="C:chloroplast"/>
    <property type="evidence" value="ECO:0007669"/>
    <property type="project" value="GOC"/>
</dbReference>
<comment type="caution">
    <text evidence="2">The sequence shown here is derived from an EMBL/GenBank/DDBJ whole genome shotgun (WGS) entry which is preliminary data.</text>
</comment>
<evidence type="ECO:0000256" key="1">
    <source>
        <dbReference type="SAM" id="MobiDB-lite"/>
    </source>
</evidence>
<accession>A0A8J4C5N9</accession>
<feature type="region of interest" description="Disordered" evidence="1">
    <location>
        <begin position="1195"/>
        <end position="1215"/>
    </location>
</feature>
<dbReference type="InterPro" id="IPR050870">
    <property type="entry name" value="FAST_kinase"/>
</dbReference>
<dbReference type="GO" id="GO:0035770">
    <property type="term" value="C:ribonucleoprotein granule"/>
    <property type="evidence" value="ECO:0007669"/>
    <property type="project" value="TreeGrafter"/>
</dbReference>
<reference evidence="2" key="1">
    <citation type="journal article" date="2021" name="Proc. Natl. Acad. Sci. U.S.A.">
        <title>Three genomes in the algal genus Volvox reveal the fate of a haploid sex-determining region after a transition to homothallism.</title>
        <authorList>
            <person name="Yamamoto K."/>
            <person name="Hamaji T."/>
            <person name="Kawai-Toyooka H."/>
            <person name="Matsuzaki R."/>
            <person name="Takahashi F."/>
            <person name="Nishimura Y."/>
            <person name="Kawachi M."/>
            <person name="Noguchi H."/>
            <person name="Minakuchi Y."/>
            <person name="Umen J.G."/>
            <person name="Toyoda A."/>
            <person name="Nozaki H."/>
        </authorList>
    </citation>
    <scope>NUCLEOTIDE SEQUENCE</scope>
    <source>
        <strain evidence="3">NIES-3785</strain>
        <strain evidence="2">NIES-3786</strain>
    </source>
</reference>
<dbReference type="GO" id="GO:1901259">
    <property type="term" value="P:chloroplast rRNA processing"/>
    <property type="evidence" value="ECO:0007669"/>
    <property type="project" value="TreeGrafter"/>
</dbReference>
<dbReference type="GO" id="GO:0000963">
    <property type="term" value="P:mitochondrial RNA processing"/>
    <property type="evidence" value="ECO:0007669"/>
    <property type="project" value="TreeGrafter"/>
</dbReference>
<dbReference type="PANTHER" id="PTHR21228">
    <property type="entry name" value="FAST LEU-RICH DOMAIN-CONTAINING"/>
    <property type="match status" value="1"/>
</dbReference>
<evidence type="ECO:0000313" key="3">
    <source>
        <dbReference type="EMBL" id="GIM03138.1"/>
    </source>
</evidence>
<sequence>MLPASSHWISRSSASCRAQRGSDLYVPQLDPKQLHGGGLQPSHGTQQSQTLFTTSTHGTQQQQSPYPQLSHSPYLPWRQHHQQRQPRQKRDTVHFLSTYGPRFAVQGHDCCNRGRRTTVGNLPSAPGVPEPGTVQDQSSCILLLLRQRRWRRSSMPVPPSPARGGLSLETTDATAPIEPRMVATVARDGGGQAINGDVGDSGCTDAGGFQGGGASGVEQLWSQQRPGGRDAYLGNAVGGYTTMAGPASRDAHRTASTIRTTAATTPTAMAAMTMMQRELRLQKQRGRHRQEQCAVLAPLWEGQAWMQPSRGSLMGPHGAESPHAAVSDLHSNVSWRKQPTLPGLPVATAAVVSERTAGAMQEEMVNLKEGTTDPCSGADDMLEVICGRRQPRRRLALRDSSAHTQTLQHCGTEARPESGEEVATTALDATGIARRAQLQDSDAGEAGDAAQVAVGGATFKEMLETTEPVAIATMTSAHSASGASQWRATVSAVSVEDNRAAFLARLSATPAGNASAIAVTVRCHSSALQPALLPSPTRAPAIITAVAATAAGTRTPAADSTGVRGSRDGGSGEECRIRRHENVKEDNLRRRIASAACGGNSGISVSASDAATARRLMRALLACRHWRQLSALVDEYSTSFNVLHLTAALGKLTRIQLPSPPTFSHHRAGLTRRPGGPERSRAGYFDAFEGEAAEVHKLLSELEAAFRHHLEAACAGRGLRTHAKDSWNGSRSNGSSRSHSPACVAAVHTTCDMSLEATGIADTGTWEPDGEEEAGAPVYNMEPYLGPRQLATSLAALARLRSGGWRVARDETLLQAAVEVSECWLLKSLPAQELTTLVYAFAKLDHYPGRVWMDSACAAGGGAAASRLMSPRQLSTFLWALATLRHQPGEVFMTAWIQGAVRAMARFSSYDISQALWALATLHRAHSPQPHVAVTATAAAVAEPAPPAATAAPPHGLPEVFVHAALGRAKAALLRPGCGSGGCAPQDICNTLWAVSQLQLAPPQRWVQAVAAALLASPDATLERCQPADLAGLLWALARLTPDAPPPRGPMLRILRAVARIEGRCGEQDLANIFWALGVFRFRPPQPVMRTFGMRLLKLSVQGDAGPQLLSTALWCCVRLHLPPHPVLLRHLLVAAARRAPEFDPRSAPLLLYSLARLHHLGWFPLESWQPWRTHQQRPVPHAVERPAAALAWPAATSPPLSRGKGTTATEAAPTAPSLPLDVRPFLNAALRGMAEVEVEGRRPRLALPVLLWSVAKLGQPPDEGWTRSYLAHSFEVLPMLSPEEASLVISALLRLGQLPPPLWLDRMEHLTARRWGPAAEREAGELQRQVASLRRRAAAAAAAATAAPLAVSSDEVLESTTVARFDNPLADVTATRSDEWRLRQLQRRRQVAARVLGKRLEWCRARLSMLRHSMARLRRGLVYLRARVRQQQRRHDSIMAAVTTDALD</sequence>
<protein>
    <submittedName>
        <fullName evidence="2">Uncharacterized protein</fullName>
    </submittedName>
</protein>
<feature type="region of interest" description="Disordered" evidence="1">
    <location>
        <begin position="554"/>
        <end position="573"/>
    </location>
</feature>
<dbReference type="OrthoDB" id="549993at2759"/>
<dbReference type="Proteomes" id="UP000722791">
    <property type="component" value="Unassembled WGS sequence"/>
</dbReference>
<dbReference type="EMBL" id="BNCP01000007">
    <property type="protein sequence ID" value="GIL75268.1"/>
    <property type="molecule type" value="Genomic_DNA"/>
</dbReference>
<dbReference type="GO" id="GO:0003723">
    <property type="term" value="F:RNA binding"/>
    <property type="evidence" value="ECO:0007669"/>
    <property type="project" value="TreeGrafter"/>
</dbReference>
<feature type="region of interest" description="Disordered" evidence="1">
    <location>
        <begin position="27"/>
        <end position="73"/>
    </location>
</feature>
<dbReference type="PANTHER" id="PTHR21228:SF40">
    <property type="entry name" value="LD45607P"/>
    <property type="match status" value="1"/>
</dbReference>
<evidence type="ECO:0000313" key="2">
    <source>
        <dbReference type="EMBL" id="GIL75268.1"/>
    </source>
</evidence>